<dbReference type="Proteomes" id="UP000567922">
    <property type="component" value="Unassembled WGS sequence"/>
</dbReference>
<sequence length="355" mass="39171">MNTATLKKRLDSARGPFASIYVDDSKNTEDSGKARELQWRTVLDELRKQEAPDELVARVLDLADRKPPIGSRGRALVVGESGVIVDEELPVVPALPDVRFSVMPHLLPLFEFGAPEHTILLAEVDRTGVDVSFIDEYGRALDFDSEDMDRHPIHKANVGDRFSWAHVEERTEEMIDRNYRDTATYLARVVRQVSPSMLVISGEVQARTGIERLLPDDVKKLTHAVPEGGRADGADHARLADAINEIVQQRRTEKVAEALERFRIESGRASGFAVDGMRIIAANVQQANVDTLLVARPSDETQPAPVDGDSREEDAVIAAAIHQGSDVIVCKKDDVKFRDGFGAILRAPALDVSDQ</sequence>
<evidence type="ECO:0008006" key="3">
    <source>
        <dbReference type="Google" id="ProtNLM"/>
    </source>
</evidence>
<proteinExistence type="predicted"/>
<keyword evidence="2" id="KW-1185">Reference proteome</keyword>
<dbReference type="AlphaFoldDB" id="A0A839RP64"/>
<dbReference type="OrthoDB" id="5179393at2"/>
<dbReference type="Pfam" id="PF18844">
    <property type="entry name" value="baeRF_family2"/>
    <property type="match status" value="1"/>
</dbReference>
<dbReference type="RefSeq" id="WP_064441457.1">
    <property type="nucleotide sequence ID" value="NZ_BDDI01000014.1"/>
</dbReference>
<reference evidence="1 2" key="1">
    <citation type="submission" date="2020-08" db="EMBL/GenBank/DDBJ databases">
        <title>Sequencing the genomes of 1000 actinobacteria strains.</title>
        <authorList>
            <person name="Klenk H.-P."/>
        </authorList>
    </citation>
    <scope>NUCLEOTIDE SEQUENCE [LARGE SCALE GENOMIC DNA]</scope>
    <source>
        <strain evidence="1 2">DSM 45258</strain>
    </source>
</reference>
<name>A0A839RP64_9ACTN</name>
<comment type="caution">
    <text evidence="1">The sequence shown here is derived from an EMBL/GenBank/DDBJ whole genome shotgun (WGS) entry which is preliminary data.</text>
</comment>
<gene>
    <name evidence="1" type="ORF">FHU29_003261</name>
</gene>
<organism evidence="1 2">
    <name type="scientific">Hoyosella altamirensis</name>
    <dbReference type="NCBI Taxonomy" id="616997"/>
    <lineage>
        <taxon>Bacteria</taxon>
        <taxon>Bacillati</taxon>
        <taxon>Actinomycetota</taxon>
        <taxon>Actinomycetes</taxon>
        <taxon>Mycobacteriales</taxon>
        <taxon>Hoyosellaceae</taxon>
        <taxon>Hoyosella</taxon>
    </lineage>
</organism>
<evidence type="ECO:0000313" key="1">
    <source>
        <dbReference type="EMBL" id="MBB3038792.1"/>
    </source>
</evidence>
<dbReference type="InterPro" id="IPR040701">
    <property type="entry name" value="Bact_RF_family2"/>
</dbReference>
<dbReference type="EMBL" id="JACHWS010000003">
    <property type="protein sequence ID" value="MBB3038792.1"/>
    <property type="molecule type" value="Genomic_DNA"/>
</dbReference>
<protein>
    <recommendedName>
        <fullName evidence="3">Peptide chain release factor 1</fullName>
    </recommendedName>
</protein>
<evidence type="ECO:0000313" key="2">
    <source>
        <dbReference type="Proteomes" id="UP000567922"/>
    </source>
</evidence>
<accession>A0A839RP64</accession>